<protein>
    <submittedName>
        <fullName evidence="1">Uncharacterized protein</fullName>
    </submittedName>
</protein>
<sequence>MKEVRVREKGVIKSQDTIERREKEKQNIVMQISMLQMENDDDTSKLTMFNRLREENLVKKDNIEEEK</sequence>
<dbReference type="AlphaFoldDB" id="A0A8H3QJ22"/>
<evidence type="ECO:0000313" key="1">
    <source>
        <dbReference type="EMBL" id="GES81558.1"/>
    </source>
</evidence>
<dbReference type="EMBL" id="BLAL01000058">
    <property type="protein sequence ID" value="GES81558.1"/>
    <property type="molecule type" value="Genomic_DNA"/>
</dbReference>
<organism evidence="1 2">
    <name type="scientific">Rhizophagus clarus</name>
    <dbReference type="NCBI Taxonomy" id="94130"/>
    <lineage>
        <taxon>Eukaryota</taxon>
        <taxon>Fungi</taxon>
        <taxon>Fungi incertae sedis</taxon>
        <taxon>Mucoromycota</taxon>
        <taxon>Glomeromycotina</taxon>
        <taxon>Glomeromycetes</taxon>
        <taxon>Glomerales</taxon>
        <taxon>Glomeraceae</taxon>
        <taxon>Rhizophagus</taxon>
    </lineage>
</organism>
<proteinExistence type="predicted"/>
<gene>
    <name evidence="1" type="ORF">RCL2_000880200</name>
</gene>
<evidence type="ECO:0000313" key="2">
    <source>
        <dbReference type="Proteomes" id="UP000615446"/>
    </source>
</evidence>
<comment type="caution">
    <text evidence="1">The sequence shown here is derived from an EMBL/GenBank/DDBJ whole genome shotgun (WGS) entry which is preliminary data.</text>
</comment>
<accession>A0A8H3QJ22</accession>
<name>A0A8H3QJ22_9GLOM</name>
<dbReference type="Proteomes" id="UP000615446">
    <property type="component" value="Unassembled WGS sequence"/>
</dbReference>
<reference evidence="1" key="1">
    <citation type="submission" date="2019-10" db="EMBL/GenBank/DDBJ databases">
        <title>Conservation and host-specific expression of non-tandemly repeated heterogenous ribosome RNA gene in arbuscular mycorrhizal fungi.</title>
        <authorList>
            <person name="Maeda T."/>
            <person name="Kobayashi Y."/>
            <person name="Nakagawa T."/>
            <person name="Ezawa T."/>
            <person name="Yamaguchi K."/>
            <person name="Bino T."/>
            <person name="Nishimoto Y."/>
            <person name="Shigenobu S."/>
            <person name="Kawaguchi M."/>
        </authorList>
    </citation>
    <scope>NUCLEOTIDE SEQUENCE</scope>
    <source>
        <strain evidence="1">HR1</strain>
    </source>
</reference>